<keyword evidence="3" id="KW-0378">Hydrolase</keyword>
<evidence type="ECO:0000256" key="6">
    <source>
        <dbReference type="PIRSR" id="PIRSR604808-2"/>
    </source>
</evidence>
<evidence type="ECO:0000256" key="4">
    <source>
        <dbReference type="ARBA" id="ARBA00022842"/>
    </source>
</evidence>
<dbReference type="OMA" id="PRSHALM"/>
<dbReference type="PANTHER" id="PTHR22748">
    <property type="entry name" value="AP ENDONUCLEASE"/>
    <property type="match status" value="1"/>
</dbReference>
<dbReference type="GO" id="GO:0046872">
    <property type="term" value="F:metal ion binding"/>
    <property type="evidence" value="ECO:0007669"/>
    <property type="project" value="UniProtKB-KW"/>
</dbReference>
<keyword evidence="6" id="KW-0464">Manganese</keyword>
<evidence type="ECO:0000313" key="9">
    <source>
        <dbReference type="EMBL" id="GBG75905.1"/>
    </source>
</evidence>
<evidence type="ECO:0000256" key="1">
    <source>
        <dbReference type="ARBA" id="ARBA00007092"/>
    </source>
</evidence>
<comment type="caution">
    <text evidence="9">The sequence shown here is derived from an EMBL/GenBank/DDBJ whole genome shotgun (WGS) entry which is preliminary data.</text>
</comment>
<feature type="active site" description="Proton donor/acceptor" evidence="5">
    <location>
        <position position="144"/>
    </location>
</feature>
<dbReference type="EMBL" id="BFEA01000234">
    <property type="protein sequence ID" value="GBG75905.1"/>
    <property type="molecule type" value="Genomic_DNA"/>
</dbReference>
<comment type="similarity">
    <text evidence="1">Belongs to the DNA repair enzymes AP/ExoA family.</text>
</comment>
<evidence type="ECO:0000256" key="7">
    <source>
        <dbReference type="PIRSR" id="PIRSR604808-3"/>
    </source>
</evidence>
<evidence type="ECO:0000256" key="2">
    <source>
        <dbReference type="ARBA" id="ARBA00022723"/>
    </source>
</evidence>
<dbReference type="GO" id="GO:0008311">
    <property type="term" value="F:double-stranded DNA 3'-5' DNA exonuclease activity"/>
    <property type="evidence" value="ECO:0007669"/>
    <property type="project" value="TreeGrafter"/>
</dbReference>
<feature type="binding site" evidence="6">
    <location>
        <position position="144"/>
    </location>
    <ligand>
        <name>Mg(2+)</name>
        <dbReference type="ChEBI" id="CHEBI:18420"/>
        <label>1</label>
    </ligand>
</feature>
<keyword evidence="4 6" id="KW-0460">Magnesium</keyword>
<comment type="cofactor">
    <cofactor evidence="6">
        <name>Mg(2+)</name>
        <dbReference type="ChEBI" id="CHEBI:18420"/>
    </cofactor>
    <cofactor evidence="6">
        <name>Mn(2+)</name>
        <dbReference type="ChEBI" id="CHEBI:29035"/>
    </cofactor>
    <text evidence="6">Probably binds two magnesium or manganese ions per subunit.</text>
</comment>
<evidence type="ECO:0000259" key="8">
    <source>
        <dbReference type="Pfam" id="PF03372"/>
    </source>
</evidence>
<feature type="binding site" evidence="6">
    <location>
        <position position="146"/>
    </location>
    <ligand>
        <name>Mg(2+)</name>
        <dbReference type="ChEBI" id="CHEBI:18420"/>
        <label>1</label>
    </ligand>
</feature>
<dbReference type="GO" id="GO:0003906">
    <property type="term" value="F:DNA-(apurinic or apyrimidinic site) endonuclease activity"/>
    <property type="evidence" value="ECO:0007669"/>
    <property type="project" value="TreeGrafter"/>
</dbReference>
<dbReference type="GO" id="GO:0005634">
    <property type="term" value="C:nucleus"/>
    <property type="evidence" value="ECO:0007669"/>
    <property type="project" value="TreeGrafter"/>
</dbReference>
<accession>A0A388L0T2</accession>
<dbReference type="InterPro" id="IPR004808">
    <property type="entry name" value="AP_endonuc_1"/>
</dbReference>
<dbReference type="CDD" id="cd09076">
    <property type="entry name" value="L1-EN"/>
    <property type="match status" value="1"/>
</dbReference>
<name>A0A388L0T2_CHABU</name>
<evidence type="ECO:0000256" key="5">
    <source>
        <dbReference type="PIRSR" id="PIRSR604808-1"/>
    </source>
</evidence>
<dbReference type="SUPFAM" id="SSF56219">
    <property type="entry name" value="DNase I-like"/>
    <property type="match status" value="1"/>
</dbReference>
<dbReference type="InterPro" id="IPR005135">
    <property type="entry name" value="Endo/exonuclease/phosphatase"/>
</dbReference>
<dbReference type="GO" id="GO:0006284">
    <property type="term" value="P:base-excision repair"/>
    <property type="evidence" value="ECO:0007669"/>
    <property type="project" value="TreeGrafter"/>
</dbReference>
<dbReference type="OrthoDB" id="1750912at2759"/>
<feature type="binding site" evidence="6">
    <location>
        <position position="236"/>
    </location>
    <ligand>
        <name>Mg(2+)</name>
        <dbReference type="ChEBI" id="CHEBI:18420"/>
        <label>1</label>
    </ligand>
</feature>
<feature type="site" description="Transition state stabilizer" evidence="7">
    <location>
        <position position="146"/>
    </location>
</feature>
<dbReference type="STRING" id="69332.A0A388L0T2"/>
<feature type="binding site" evidence="6">
    <location>
        <position position="42"/>
    </location>
    <ligand>
        <name>Mg(2+)</name>
        <dbReference type="ChEBI" id="CHEBI:18420"/>
        <label>1</label>
    </ligand>
</feature>
<sequence length="529" mass="61350">MPNLKITTWNVRGLGDSTPKHKKARLKTWLHKHKIQVCFLQETKLDEGKLQQLAGWWRGPQTWAPADGTRGGSTILIHRDLEAEILEHDANIWEHWAWVRIQLGAEDWVLMTVYVPSEPAERRSFLEKLPAIIPSAQNLILAGDFNVVLTPGLDSPGPEVAPRKADAVTLSNLMEQQQLVDTFRTTHPLEAGYTWFSSQQTGDRLPPKRSLDLLLAKGAAWEALTTVECYIEYLSDHRPLVAAFKLADDLIRGTGTFRLNTELLNTPEVLQWVEAHWRDWQQTKDWFTTEEEWMQVGFRMVTRALDVFSRVQARARRQQEQECRWKVEEAEVELELNPLAELYWQRRRNQALQQLEELQIQQQILWAKRAQERGMQTGDRMTKETFQRLCPPRSHALMRELQHPFHLEAPVAKDSEAMGDYALTYFNDILTSRRQPDQTLQELMVEHNLWQHTRVGISQECRDNLDQPITLEELWEAVKSMARGKSPGSEGLPVEFYEALWPHIGPILLRLYNRTKEGGRLTEDMKLGL</sequence>
<evidence type="ECO:0000313" key="10">
    <source>
        <dbReference type="Proteomes" id="UP000265515"/>
    </source>
</evidence>
<dbReference type="Gramene" id="GBG75905">
    <property type="protein sequence ID" value="GBG75905"/>
    <property type="gene ID" value="CBR_g21147"/>
</dbReference>
<proteinExistence type="inferred from homology"/>
<dbReference type="GO" id="GO:0008081">
    <property type="term" value="F:phosphoric diester hydrolase activity"/>
    <property type="evidence" value="ECO:0007669"/>
    <property type="project" value="TreeGrafter"/>
</dbReference>
<feature type="site" description="Interaction with DNA substrate" evidence="7">
    <location>
        <position position="237"/>
    </location>
</feature>
<feature type="domain" description="Endonuclease/exonuclease/phosphatase" evidence="8">
    <location>
        <begin position="8"/>
        <end position="237"/>
    </location>
</feature>
<gene>
    <name evidence="9" type="ORF">CBR_g21147</name>
</gene>
<organism evidence="9 10">
    <name type="scientific">Chara braunii</name>
    <name type="common">Braun's stonewort</name>
    <dbReference type="NCBI Taxonomy" id="69332"/>
    <lineage>
        <taxon>Eukaryota</taxon>
        <taxon>Viridiplantae</taxon>
        <taxon>Streptophyta</taxon>
        <taxon>Charophyceae</taxon>
        <taxon>Charales</taxon>
        <taxon>Characeae</taxon>
        <taxon>Chara</taxon>
    </lineage>
</organism>
<dbReference type="Pfam" id="PF03372">
    <property type="entry name" value="Exo_endo_phos"/>
    <property type="match status" value="1"/>
</dbReference>
<feature type="active site" evidence="5">
    <location>
        <position position="114"/>
    </location>
</feature>
<protein>
    <recommendedName>
        <fullName evidence="8">Endonuclease/exonuclease/phosphatase domain-containing protein</fullName>
    </recommendedName>
</protein>
<feature type="binding site" evidence="6">
    <location>
        <position position="10"/>
    </location>
    <ligand>
        <name>Mg(2+)</name>
        <dbReference type="ChEBI" id="CHEBI:18420"/>
        <label>1</label>
    </ligand>
</feature>
<dbReference type="Proteomes" id="UP000265515">
    <property type="component" value="Unassembled WGS sequence"/>
</dbReference>
<feature type="site" description="Transition state stabilizer" evidence="7">
    <location>
        <position position="212"/>
    </location>
</feature>
<feature type="binding site" evidence="6">
    <location>
        <position position="237"/>
    </location>
    <ligand>
        <name>Mg(2+)</name>
        <dbReference type="ChEBI" id="CHEBI:18420"/>
        <label>1</label>
    </ligand>
</feature>
<dbReference type="PANTHER" id="PTHR22748:SF4">
    <property type="entry name" value="DNA-(APURINIC OR APYRIMIDINIC SITE) ENDONUCLEASE 2"/>
    <property type="match status" value="1"/>
</dbReference>
<keyword evidence="2 6" id="KW-0479">Metal-binding</keyword>
<reference evidence="9 10" key="1">
    <citation type="journal article" date="2018" name="Cell">
        <title>The Chara Genome: Secondary Complexity and Implications for Plant Terrestrialization.</title>
        <authorList>
            <person name="Nishiyama T."/>
            <person name="Sakayama H."/>
            <person name="Vries J.D."/>
            <person name="Buschmann H."/>
            <person name="Saint-Marcoux D."/>
            <person name="Ullrich K.K."/>
            <person name="Haas F.B."/>
            <person name="Vanderstraeten L."/>
            <person name="Becker D."/>
            <person name="Lang D."/>
            <person name="Vosolsobe S."/>
            <person name="Rombauts S."/>
            <person name="Wilhelmsson P.K.I."/>
            <person name="Janitza P."/>
            <person name="Kern R."/>
            <person name="Heyl A."/>
            <person name="Rumpler F."/>
            <person name="Villalobos L.I.A.C."/>
            <person name="Clay J.M."/>
            <person name="Skokan R."/>
            <person name="Toyoda A."/>
            <person name="Suzuki Y."/>
            <person name="Kagoshima H."/>
            <person name="Schijlen E."/>
            <person name="Tajeshwar N."/>
            <person name="Catarino B."/>
            <person name="Hetherington A.J."/>
            <person name="Saltykova A."/>
            <person name="Bonnot C."/>
            <person name="Breuninger H."/>
            <person name="Symeonidi A."/>
            <person name="Radhakrishnan G.V."/>
            <person name="Van Nieuwerburgh F."/>
            <person name="Deforce D."/>
            <person name="Chang C."/>
            <person name="Karol K.G."/>
            <person name="Hedrich R."/>
            <person name="Ulvskov P."/>
            <person name="Glockner G."/>
            <person name="Delwiche C.F."/>
            <person name="Petrasek J."/>
            <person name="Van de Peer Y."/>
            <person name="Friml J."/>
            <person name="Beilby M."/>
            <person name="Dolan L."/>
            <person name="Kohara Y."/>
            <person name="Sugano S."/>
            <person name="Fujiyama A."/>
            <person name="Delaux P.-M."/>
            <person name="Quint M."/>
            <person name="TheiBen G."/>
            <person name="Hagemann M."/>
            <person name="Harholt J."/>
            <person name="Dunand C."/>
            <person name="Zachgo S."/>
            <person name="Langdale J."/>
            <person name="Maumus F."/>
            <person name="Straeten D.V.D."/>
            <person name="Gould S.B."/>
            <person name="Rensing S.A."/>
        </authorList>
    </citation>
    <scope>NUCLEOTIDE SEQUENCE [LARGE SCALE GENOMIC DNA]</scope>
    <source>
        <strain evidence="9 10">S276</strain>
    </source>
</reference>
<evidence type="ECO:0000256" key="3">
    <source>
        <dbReference type="ARBA" id="ARBA00022801"/>
    </source>
</evidence>
<dbReference type="InterPro" id="IPR036691">
    <property type="entry name" value="Endo/exonu/phosph_ase_sf"/>
</dbReference>
<dbReference type="AlphaFoldDB" id="A0A388L0T2"/>
<feature type="active site" description="Proton acceptor" evidence="5">
    <location>
        <position position="237"/>
    </location>
</feature>
<dbReference type="Gene3D" id="3.60.10.10">
    <property type="entry name" value="Endonuclease/exonuclease/phosphatase"/>
    <property type="match status" value="1"/>
</dbReference>
<keyword evidence="10" id="KW-1185">Reference proteome</keyword>